<dbReference type="STRING" id="180332.GCA_000797495_03829"/>
<evidence type="ECO:0000259" key="1">
    <source>
        <dbReference type="Pfam" id="PF08532"/>
    </source>
</evidence>
<feature type="domain" description="Beta-galactosidase trimerisation" evidence="1">
    <location>
        <begin position="386"/>
        <end position="447"/>
    </location>
</feature>
<accession>A0A4U8Q2F8</accession>
<dbReference type="InterPro" id="IPR013738">
    <property type="entry name" value="Beta_galactosidase_Trimer"/>
</dbReference>
<dbReference type="Pfam" id="PF14871">
    <property type="entry name" value="GHL6"/>
    <property type="match status" value="1"/>
</dbReference>
<dbReference type="EMBL" id="QGQD01000097">
    <property type="protein sequence ID" value="TLC98353.1"/>
    <property type="molecule type" value="Genomic_DNA"/>
</dbReference>
<dbReference type="InterPro" id="IPR029062">
    <property type="entry name" value="Class_I_gatase-like"/>
</dbReference>
<dbReference type="Gene3D" id="3.40.50.880">
    <property type="match status" value="1"/>
</dbReference>
<dbReference type="AlphaFoldDB" id="A0A4U8Q2F8"/>
<dbReference type="GO" id="GO:0004565">
    <property type="term" value="F:beta-galactosidase activity"/>
    <property type="evidence" value="ECO:0007669"/>
    <property type="project" value="InterPro"/>
</dbReference>
<dbReference type="InterPro" id="IPR028212">
    <property type="entry name" value="GHL6"/>
</dbReference>
<name>A0A4U8Q2F8_9FIRM</name>
<gene>
    <name evidence="2" type="ORF">DSM106044_04869</name>
</gene>
<comment type="caution">
    <text evidence="2">The sequence shown here is derived from an EMBL/GenBank/DDBJ whole genome shotgun (WGS) entry which is preliminary data.</text>
</comment>
<keyword evidence="3" id="KW-1185">Reference proteome</keyword>
<reference evidence="2 3" key="1">
    <citation type="journal article" date="2019" name="Anaerobe">
        <title>Detection of Robinsoniella peoriensis in multiple bone samples of a trauma patient.</title>
        <authorList>
            <person name="Schrottner P."/>
            <person name="Hartwich K."/>
            <person name="Bunk B."/>
            <person name="Schober I."/>
            <person name="Helbig S."/>
            <person name="Rudolph W.W."/>
            <person name="Gunzer F."/>
        </authorList>
    </citation>
    <scope>NUCLEOTIDE SEQUENCE [LARGE SCALE GENOMIC DNA]</scope>
    <source>
        <strain evidence="2 3">DSM 106044</strain>
    </source>
</reference>
<evidence type="ECO:0000313" key="3">
    <source>
        <dbReference type="Proteomes" id="UP000306509"/>
    </source>
</evidence>
<evidence type="ECO:0000313" key="2">
    <source>
        <dbReference type="EMBL" id="TLC98353.1"/>
    </source>
</evidence>
<dbReference type="Proteomes" id="UP000306509">
    <property type="component" value="Unassembled WGS sequence"/>
</dbReference>
<dbReference type="Pfam" id="PF08532">
    <property type="entry name" value="Glyco_hydro_42M"/>
    <property type="match status" value="1"/>
</dbReference>
<dbReference type="InterPro" id="IPR017853">
    <property type="entry name" value="GH"/>
</dbReference>
<dbReference type="RefSeq" id="WP_138003885.1">
    <property type="nucleotide sequence ID" value="NZ_QGQD01000097.1"/>
</dbReference>
<dbReference type="Gene3D" id="3.20.20.80">
    <property type="entry name" value="Glycosidases"/>
    <property type="match status" value="1"/>
</dbReference>
<dbReference type="GO" id="GO:0005975">
    <property type="term" value="P:carbohydrate metabolic process"/>
    <property type="evidence" value="ECO:0007669"/>
    <property type="project" value="InterPro"/>
</dbReference>
<dbReference type="CDD" id="cd03143">
    <property type="entry name" value="A4_beta-galactosidase_middle_domain"/>
    <property type="match status" value="1"/>
</dbReference>
<organism evidence="2 3">
    <name type="scientific">Robinsoniella peoriensis</name>
    <dbReference type="NCBI Taxonomy" id="180332"/>
    <lineage>
        <taxon>Bacteria</taxon>
        <taxon>Bacillati</taxon>
        <taxon>Bacillota</taxon>
        <taxon>Clostridia</taxon>
        <taxon>Lachnospirales</taxon>
        <taxon>Lachnospiraceae</taxon>
        <taxon>Robinsoniella</taxon>
    </lineage>
</organism>
<sequence>MEELRFRQIHMDFHTSEKIMDVGAAFDAEEFADTLDKARVNSVTCFSRCHHGMLYYDSVRFPELVHPGLVNNNLLIQQIDACHKRGIKVPVYTTVQWDYYSGMNHPDWVCLNEDGSLKDFCQNDKSAKVYDAGFYRTLCVNSPYRQFLKDQILDVFEVLTAERIDGLFLDIVNPVDCSCRHCVEKMEAEGYRPDKKEDRMLFARKTMQDFKEDISAYIRSLKEDVTIFYNAGHINAVSVDARDAYTHWELESLPSGQWGYSHFMNTARFARTTGMDYLAHTGKFHTEWGDFHSFKNREALEYECFRMLAYNSKCLIGDQLDPDGKISGAVYDLIGSVYREVEKKEPWCQKAKALTEIAVFTSECLKEHTGPGGSVPREVNGACTMLDELGYQLDIVDDRSEFNGYKVLILPDSILCDSKLAEKIKSFIANGGKVIASYKSGLSDDETDFAIDELGVHYLGESPYSPDFIMPNEQIGKSLPQTEHVMYDKGAQVEAAGAAVLADTYIPYFNRTWEHFCSHRHTPSSHKKGYPAIVQTDSCIYMMHPVFTTYYKKHPKWCKEIVKDILELVLPNPLLKHNGPTSLLSAVNIQADKKRYVLHGLHYIPVKVSEELFTIEDIIPLYDIHYSVNLPEKIKSVRLVPEGSELEFSCMDGRIEFIVPEIKGHCMIEFQY</sequence>
<dbReference type="SUPFAM" id="SSF51445">
    <property type="entry name" value="(Trans)glycosidases"/>
    <property type="match status" value="1"/>
</dbReference>
<protein>
    <submittedName>
        <fullName evidence="2">Beta-galactosidase trimerization domain protein</fullName>
    </submittedName>
</protein>
<proteinExistence type="predicted"/>
<dbReference type="SUPFAM" id="SSF52317">
    <property type="entry name" value="Class I glutamine amidotransferase-like"/>
    <property type="match status" value="1"/>
</dbReference>